<dbReference type="Proteomes" id="UP000820977">
    <property type="component" value="Unassembled WGS sequence"/>
</dbReference>
<proteinExistence type="predicted"/>
<feature type="signal peptide" evidence="1">
    <location>
        <begin position="1"/>
        <end position="20"/>
    </location>
</feature>
<comment type="caution">
    <text evidence="2">The sequence shown here is derived from an EMBL/GenBank/DDBJ whole genome shotgun (WGS) entry which is preliminary data.</text>
</comment>
<accession>A0ABX2B855</accession>
<keyword evidence="1" id="KW-0732">Signal</keyword>
<dbReference type="RefSeq" id="WP_172345693.1">
    <property type="nucleotide sequence ID" value="NZ_CATJFF010000103.1"/>
</dbReference>
<evidence type="ECO:0000313" key="3">
    <source>
        <dbReference type="Proteomes" id="UP000820977"/>
    </source>
</evidence>
<protein>
    <submittedName>
        <fullName evidence="2">DUF3244 domain-containing protein</fullName>
    </submittedName>
</protein>
<evidence type="ECO:0000256" key="1">
    <source>
        <dbReference type="SAM" id="SignalP"/>
    </source>
</evidence>
<name>A0ABX2B855_9BACT</name>
<reference evidence="2 3" key="1">
    <citation type="submission" date="2020-05" db="EMBL/GenBank/DDBJ databases">
        <title>Distinct polysaccharide utilization as determinants for interspecies competition between intestinal Prevotella spp.</title>
        <authorList>
            <person name="Galvez E.J.C."/>
            <person name="Iljazovic A."/>
            <person name="Strowig T."/>
        </authorList>
    </citation>
    <scope>NUCLEOTIDE SEQUENCE [LARGE SCALE GENOMIC DNA]</scope>
    <source>
        <strain evidence="2 3">PCHR</strain>
    </source>
</reference>
<sequence length="117" mass="13381">MNKKVLMTFLVVAFRITSHAGNIVTLNSSFDDRDRNHRYEIPVVTDEGSEIVITSDTLVSDVRVIIKDVSGTVISDELLTLHPSDNIVNIPEEYQNDKYSIELYYDENCLYGYFTNL</sequence>
<feature type="chain" id="PRO_5046836403" evidence="1">
    <location>
        <begin position="21"/>
        <end position="117"/>
    </location>
</feature>
<evidence type="ECO:0000313" key="2">
    <source>
        <dbReference type="EMBL" id="NPE26239.1"/>
    </source>
</evidence>
<gene>
    <name evidence="2" type="ORF">HPS54_12100</name>
</gene>
<keyword evidence="3" id="KW-1185">Reference proteome</keyword>
<dbReference type="EMBL" id="JABKKJ010000037">
    <property type="protein sequence ID" value="NPE26239.1"/>
    <property type="molecule type" value="Genomic_DNA"/>
</dbReference>
<organism evidence="2 3">
    <name type="scientific">Xylanibacter caecicola</name>
    <dbReference type="NCBI Taxonomy" id="2736294"/>
    <lineage>
        <taxon>Bacteria</taxon>
        <taxon>Pseudomonadati</taxon>
        <taxon>Bacteroidota</taxon>
        <taxon>Bacteroidia</taxon>
        <taxon>Bacteroidales</taxon>
        <taxon>Prevotellaceae</taxon>
        <taxon>Xylanibacter</taxon>
    </lineage>
</organism>
<dbReference type="Gene3D" id="2.60.40.3080">
    <property type="match status" value="1"/>
</dbReference>